<gene>
    <name evidence="1" type="ORF">HJG44_05795</name>
</gene>
<dbReference type="PANTHER" id="PTHR34235">
    <property type="entry name" value="SLR1203 PROTEIN-RELATED"/>
    <property type="match status" value="1"/>
</dbReference>
<dbReference type="Gene3D" id="1.20.1220.20">
    <property type="entry name" value="Uncharcterised protein PF01724"/>
    <property type="match status" value="1"/>
</dbReference>
<keyword evidence="2" id="KW-1185">Reference proteome</keyword>
<dbReference type="Proteomes" id="UP000564885">
    <property type="component" value="Unassembled WGS sequence"/>
</dbReference>
<dbReference type="EMBL" id="JABEPP010000002">
    <property type="protein sequence ID" value="NNM71910.1"/>
    <property type="molecule type" value="Genomic_DNA"/>
</dbReference>
<reference evidence="1 2" key="1">
    <citation type="submission" date="2020-04" db="EMBL/GenBank/DDBJ databases">
        <title>Enterovirga sp. isolate from soil.</title>
        <authorList>
            <person name="Chea S."/>
            <person name="Kim D.-U."/>
        </authorList>
    </citation>
    <scope>NUCLEOTIDE SEQUENCE [LARGE SCALE GENOMIC DNA]</scope>
    <source>
        <strain evidence="1 2">DB1703</strain>
    </source>
</reference>
<proteinExistence type="predicted"/>
<comment type="caution">
    <text evidence="1">The sequence shown here is derived from an EMBL/GenBank/DDBJ whole genome shotgun (WGS) entry which is preliminary data.</text>
</comment>
<dbReference type="InterPro" id="IPR002636">
    <property type="entry name" value="DUF29"/>
</dbReference>
<dbReference type="Pfam" id="PF01724">
    <property type="entry name" value="DUF29"/>
    <property type="match status" value="1"/>
</dbReference>
<name>A0A849I748_9HYPH</name>
<accession>A0A849I748</accession>
<dbReference type="AlphaFoldDB" id="A0A849I748"/>
<evidence type="ECO:0000313" key="2">
    <source>
        <dbReference type="Proteomes" id="UP000564885"/>
    </source>
</evidence>
<evidence type="ECO:0000313" key="1">
    <source>
        <dbReference type="EMBL" id="NNM71910.1"/>
    </source>
</evidence>
<dbReference type="RefSeq" id="WP_171217436.1">
    <property type="nucleotide sequence ID" value="NZ_JABEPP010000002.1"/>
</dbReference>
<organism evidence="1 2">
    <name type="scientific">Enterovirga aerilata</name>
    <dbReference type="NCBI Taxonomy" id="2730920"/>
    <lineage>
        <taxon>Bacteria</taxon>
        <taxon>Pseudomonadati</taxon>
        <taxon>Pseudomonadota</taxon>
        <taxon>Alphaproteobacteria</taxon>
        <taxon>Hyphomicrobiales</taxon>
        <taxon>Methylobacteriaceae</taxon>
        <taxon>Enterovirga</taxon>
    </lineage>
</organism>
<dbReference type="PANTHER" id="PTHR34235:SF4">
    <property type="entry name" value="SLR0291 PROTEIN"/>
    <property type="match status" value="1"/>
</dbReference>
<protein>
    <submittedName>
        <fullName evidence="1">DUF29 domain-containing protein</fullName>
    </submittedName>
</protein>
<sequence length="167" mass="18598">MDHPTSYDDDVYAWAYEQVAILRDLAASRRDLPNALDVEHICEEIEGVARTDLREAESFMRLVLLHLLKIASVPDAPSVDHWRDEVLVFQSDFQTVVTPSILQKIDTGRVWRLAVRLATSQLAREGDQILGGLPVECPILPADLAGQPFDLGVALDRIVTSTELGRP</sequence>